<dbReference type="PROSITE" id="PS00108">
    <property type="entry name" value="PROTEIN_KINASE_ST"/>
    <property type="match status" value="1"/>
</dbReference>
<dbReference type="PANTHER" id="PTHR44167">
    <property type="entry name" value="OVARIAN-SPECIFIC SERINE/THREONINE-PROTEIN KINASE LOK-RELATED"/>
    <property type="match status" value="1"/>
</dbReference>
<dbReference type="Pfam" id="PF00069">
    <property type="entry name" value="Pkinase"/>
    <property type="match status" value="1"/>
</dbReference>
<name>A0ABR2JYY6_9EUKA</name>
<evidence type="ECO:0000313" key="3">
    <source>
        <dbReference type="Proteomes" id="UP001470230"/>
    </source>
</evidence>
<feature type="domain" description="Protein kinase" evidence="1">
    <location>
        <begin position="26"/>
        <end position="285"/>
    </location>
</feature>
<dbReference type="Gene3D" id="1.10.510.10">
    <property type="entry name" value="Transferase(Phosphotransferase) domain 1"/>
    <property type="match status" value="1"/>
</dbReference>
<dbReference type="Proteomes" id="UP001470230">
    <property type="component" value="Unassembled WGS sequence"/>
</dbReference>
<dbReference type="SMART" id="SM00220">
    <property type="entry name" value="S_TKc"/>
    <property type="match status" value="1"/>
</dbReference>
<gene>
    <name evidence="2" type="ORF">M9Y10_043163</name>
</gene>
<dbReference type="PANTHER" id="PTHR44167:SF24">
    <property type="entry name" value="SERINE_THREONINE-PROTEIN KINASE CHK2"/>
    <property type="match status" value="1"/>
</dbReference>
<accession>A0ABR2JYY6</accession>
<organism evidence="2 3">
    <name type="scientific">Tritrichomonas musculus</name>
    <dbReference type="NCBI Taxonomy" id="1915356"/>
    <lineage>
        <taxon>Eukaryota</taxon>
        <taxon>Metamonada</taxon>
        <taxon>Parabasalia</taxon>
        <taxon>Tritrichomonadida</taxon>
        <taxon>Tritrichomonadidae</taxon>
        <taxon>Tritrichomonas</taxon>
    </lineage>
</organism>
<comment type="caution">
    <text evidence="2">The sequence shown here is derived from an EMBL/GenBank/DDBJ whole genome shotgun (WGS) entry which is preliminary data.</text>
</comment>
<dbReference type="EMBL" id="JAPFFF010000008">
    <property type="protein sequence ID" value="KAK8884059.1"/>
    <property type="molecule type" value="Genomic_DNA"/>
</dbReference>
<sequence>MNEYGEGPFWDERSPLPPENALFGEYKTSLQIASTNCSMIYLGYSVQDGSKKALKFIKKIPDTLHRLRNEIETMRTAQHPYILKIENIFPYSSYVCIVTPFAASGSLHRLVQAQYPNGVPETLAKIMFRQMLEAVNYLHGINIWHRDIKLDNFLVFDNDINHPIILLSDFGFAKLFQNHENGTEYIGTPEFAAPEMYLNKPYDKSIDVWSLGITLYVMLACKYPVPCYKSAPRQCTKRIITGNLNYSLLRYMDVSSDAIDLIQRMCQVDPNERITAEDALKHPWIVSQQKETEFEGDVANALWKGEEFYDSDGGAV</sequence>
<evidence type="ECO:0000313" key="2">
    <source>
        <dbReference type="EMBL" id="KAK8884059.1"/>
    </source>
</evidence>
<reference evidence="2 3" key="1">
    <citation type="submission" date="2024-04" db="EMBL/GenBank/DDBJ databases">
        <title>Tritrichomonas musculus Genome.</title>
        <authorList>
            <person name="Alves-Ferreira E."/>
            <person name="Grigg M."/>
            <person name="Lorenzi H."/>
            <person name="Galac M."/>
        </authorList>
    </citation>
    <scope>NUCLEOTIDE SEQUENCE [LARGE SCALE GENOMIC DNA]</scope>
    <source>
        <strain evidence="2 3">EAF2021</strain>
    </source>
</reference>
<keyword evidence="3" id="KW-1185">Reference proteome</keyword>
<dbReference type="SUPFAM" id="SSF56112">
    <property type="entry name" value="Protein kinase-like (PK-like)"/>
    <property type="match status" value="1"/>
</dbReference>
<evidence type="ECO:0000259" key="1">
    <source>
        <dbReference type="PROSITE" id="PS50011"/>
    </source>
</evidence>
<dbReference type="InterPro" id="IPR011009">
    <property type="entry name" value="Kinase-like_dom_sf"/>
</dbReference>
<proteinExistence type="predicted"/>
<dbReference type="PROSITE" id="PS50011">
    <property type="entry name" value="PROTEIN_KINASE_DOM"/>
    <property type="match status" value="1"/>
</dbReference>
<dbReference type="InterPro" id="IPR000719">
    <property type="entry name" value="Prot_kinase_dom"/>
</dbReference>
<dbReference type="InterPro" id="IPR008271">
    <property type="entry name" value="Ser/Thr_kinase_AS"/>
</dbReference>
<protein>
    <recommendedName>
        <fullName evidence="1">Protein kinase domain-containing protein</fullName>
    </recommendedName>
</protein>